<dbReference type="PIRSF" id="PIRSF000332">
    <property type="entry name" value="FMO"/>
    <property type="match status" value="1"/>
</dbReference>
<dbReference type="FunFam" id="3.50.50.60:FF:000138">
    <property type="entry name" value="Flavin-containing monooxygenase"/>
    <property type="match status" value="1"/>
</dbReference>
<comment type="similarity">
    <text evidence="2 8">Belongs to the FMO family.</text>
</comment>
<proteinExistence type="inferred from homology"/>
<evidence type="ECO:0000313" key="10">
    <source>
        <dbReference type="EMBL" id="GBG76247.1"/>
    </source>
</evidence>
<organism evidence="10 11">
    <name type="scientific">Chara braunii</name>
    <name type="common">Braun's stonewort</name>
    <dbReference type="NCBI Taxonomy" id="69332"/>
    <lineage>
        <taxon>Eukaryota</taxon>
        <taxon>Viridiplantae</taxon>
        <taxon>Streptophyta</taxon>
        <taxon>Charophyceae</taxon>
        <taxon>Charales</taxon>
        <taxon>Characeae</taxon>
        <taxon>Chara</taxon>
    </lineage>
</organism>
<dbReference type="EC" id="1.-.-.-" evidence="8"/>
<dbReference type="InterPro" id="IPR000960">
    <property type="entry name" value="Flavin_mOase"/>
</dbReference>
<feature type="compositionally biased region" description="Basic and acidic residues" evidence="9">
    <location>
        <begin position="207"/>
        <end position="227"/>
    </location>
</feature>
<dbReference type="Gene3D" id="3.50.50.60">
    <property type="entry name" value="FAD/NAD(P)-binding domain"/>
    <property type="match status" value="3"/>
</dbReference>
<feature type="region of interest" description="Disordered" evidence="9">
    <location>
        <begin position="157"/>
        <end position="178"/>
    </location>
</feature>
<keyword evidence="5" id="KW-0521">NADP</keyword>
<evidence type="ECO:0000256" key="5">
    <source>
        <dbReference type="ARBA" id="ARBA00022857"/>
    </source>
</evidence>
<reference evidence="10 11" key="1">
    <citation type="journal article" date="2018" name="Cell">
        <title>The Chara Genome: Secondary Complexity and Implications for Plant Terrestrialization.</title>
        <authorList>
            <person name="Nishiyama T."/>
            <person name="Sakayama H."/>
            <person name="Vries J.D."/>
            <person name="Buschmann H."/>
            <person name="Saint-Marcoux D."/>
            <person name="Ullrich K.K."/>
            <person name="Haas F.B."/>
            <person name="Vanderstraeten L."/>
            <person name="Becker D."/>
            <person name="Lang D."/>
            <person name="Vosolsobe S."/>
            <person name="Rombauts S."/>
            <person name="Wilhelmsson P.K.I."/>
            <person name="Janitza P."/>
            <person name="Kern R."/>
            <person name="Heyl A."/>
            <person name="Rumpler F."/>
            <person name="Villalobos L.I.A.C."/>
            <person name="Clay J.M."/>
            <person name="Skokan R."/>
            <person name="Toyoda A."/>
            <person name="Suzuki Y."/>
            <person name="Kagoshima H."/>
            <person name="Schijlen E."/>
            <person name="Tajeshwar N."/>
            <person name="Catarino B."/>
            <person name="Hetherington A.J."/>
            <person name="Saltykova A."/>
            <person name="Bonnot C."/>
            <person name="Breuninger H."/>
            <person name="Symeonidi A."/>
            <person name="Radhakrishnan G.V."/>
            <person name="Van Nieuwerburgh F."/>
            <person name="Deforce D."/>
            <person name="Chang C."/>
            <person name="Karol K.G."/>
            <person name="Hedrich R."/>
            <person name="Ulvskov P."/>
            <person name="Glockner G."/>
            <person name="Delwiche C.F."/>
            <person name="Petrasek J."/>
            <person name="Van de Peer Y."/>
            <person name="Friml J."/>
            <person name="Beilby M."/>
            <person name="Dolan L."/>
            <person name="Kohara Y."/>
            <person name="Sugano S."/>
            <person name="Fujiyama A."/>
            <person name="Delaux P.-M."/>
            <person name="Quint M."/>
            <person name="TheiBen G."/>
            <person name="Hagemann M."/>
            <person name="Harholt J."/>
            <person name="Dunand C."/>
            <person name="Zachgo S."/>
            <person name="Langdale J."/>
            <person name="Maumus F."/>
            <person name="Straeten D.V.D."/>
            <person name="Gould S.B."/>
            <person name="Rensing S.A."/>
        </authorList>
    </citation>
    <scope>NUCLEOTIDE SEQUENCE [LARGE SCALE GENOMIC DNA]</scope>
    <source>
        <strain evidence="10 11">S276</strain>
    </source>
</reference>
<dbReference type="OrthoDB" id="66881at2759"/>
<dbReference type="Pfam" id="PF13450">
    <property type="entry name" value="NAD_binding_8"/>
    <property type="match status" value="1"/>
</dbReference>
<dbReference type="InterPro" id="IPR020946">
    <property type="entry name" value="Flavin_mOase-like"/>
</dbReference>
<keyword evidence="4 8" id="KW-0274">FAD</keyword>
<keyword evidence="6 8" id="KW-0560">Oxidoreductase</keyword>
<feature type="region of interest" description="Disordered" evidence="9">
    <location>
        <begin position="192"/>
        <end position="257"/>
    </location>
</feature>
<dbReference type="Gramene" id="GBG76247">
    <property type="protein sequence ID" value="GBG76247"/>
    <property type="gene ID" value="CBR_g21995"/>
</dbReference>
<evidence type="ECO:0000256" key="9">
    <source>
        <dbReference type="SAM" id="MobiDB-lite"/>
    </source>
</evidence>
<dbReference type="PANTHER" id="PTHR23023">
    <property type="entry name" value="DIMETHYLANILINE MONOOXYGENASE"/>
    <property type="match status" value="1"/>
</dbReference>
<feature type="region of interest" description="Disordered" evidence="9">
    <location>
        <begin position="277"/>
        <end position="313"/>
    </location>
</feature>
<protein>
    <recommendedName>
        <fullName evidence="8">Flavin-containing monooxygenase</fullName>
        <ecNumber evidence="8">1.-.-.-</ecNumber>
    </recommendedName>
</protein>
<dbReference type="AlphaFoldDB" id="A0A388L1R7"/>
<dbReference type="PRINTS" id="PR00419">
    <property type="entry name" value="ADXRDTASE"/>
</dbReference>
<evidence type="ECO:0000256" key="1">
    <source>
        <dbReference type="ARBA" id="ARBA00001974"/>
    </source>
</evidence>
<dbReference type="InterPro" id="IPR050346">
    <property type="entry name" value="FMO-like"/>
</dbReference>
<evidence type="ECO:0000256" key="2">
    <source>
        <dbReference type="ARBA" id="ARBA00009183"/>
    </source>
</evidence>
<keyword evidence="11" id="KW-1185">Reference proteome</keyword>
<keyword evidence="3 8" id="KW-0285">Flavoprotein</keyword>
<dbReference type="GO" id="GO:0050660">
    <property type="term" value="F:flavin adenine dinucleotide binding"/>
    <property type="evidence" value="ECO:0007669"/>
    <property type="project" value="InterPro"/>
</dbReference>
<evidence type="ECO:0000256" key="7">
    <source>
        <dbReference type="ARBA" id="ARBA00023033"/>
    </source>
</evidence>
<gene>
    <name evidence="10" type="ORF">CBR_g21995</name>
</gene>
<dbReference type="STRING" id="69332.A0A388L1R7"/>
<evidence type="ECO:0000256" key="6">
    <source>
        <dbReference type="ARBA" id="ARBA00023002"/>
    </source>
</evidence>
<evidence type="ECO:0000256" key="8">
    <source>
        <dbReference type="RuleBase" id="RU361177"/>
    </source>
</evidence>
<dbReference type="Pfam" id="PF00743">
    <property type="entry name" value="FMO-like"/>
    <property type="match status" value="3"/>
</dbReference>
<dbReference type="InterPro" id="IPR036188">
    <property type="entry name" value="FAD/NAD-bd_sf"/>
</dbReference>
<accession>A0A388L1R7</accession>
<comment type="cofactor">
    <cofactor evidence="1 8">
        <name>FAD</name>
        <dbReference type="ChEBI" id="CHEBI:57692"/>
    </cofactor>
</comment>
<evidence type="ECO:0000256" key="3">
    <source>
        <dbReference type="ARBA" id="ARBA00022630"/>
    </source>
</evidence>
<keyword evidence="7 8" id="KW-0503">Monooxygenase</keyword>
<name>A0A388L1R7_CHABU</name>
<feature type="compositionally biased region" description="Low complexity" evidence="9">
    <location>
        <begin position="159"/>
        <end position="169"/>
    </location>
</feature>
<comment type="caution">
    <text evidence="10">The sequence shown here is derived from an EMBL/GenBank/DDBJ whole genome shotgun (WGS) entry which is preliminary data.</text>
</comment>
<feature type="compositionally biased region" description="Basic and acidic residues" evidence="9">
    <location>
        <begin position="245"/>
        <end position="257"/>
    </location>
</feature>
<sequence length="614" mass="69754">MEGSSCGRRRRCAVAVVGAGAAGLVSARELKREGHSVTVFEQQDRFGGLWVYDDRTNLAAGWRRGSKVDGFDAWAAEEAASISPPRVHNGIYKSLRTVIPRETMSYTDFPFLPKPGRDGRRFCGHVAVAEYLRDFADEFQLTDHIRLNTRVVRIEQAERQPQQQQPQQQQEEEEGGRRSACVRSWCERADACSRDRDGPCASLNAGENERGDETERMDDQRSHRDPDVTWTLSSDQESLGCASERMGESRPRPCARSYRDMPRGWRVTSRRVVRRRRRRTRGHDVLENEKKENKDEVEEEEEEEEEEEREEQEEVFDAVVVCNGHHWAPRMADVPGLDTWHGIQLHSHDYRTPDTFGNAVVLVIGGGLSGEDISKEVASVAAEVYLSARSLDSLAIAKGPRPIAGRANLYLRPEVERVTPDGHVAFADKSEVKKVDVIIHCTGYRYSFPFLEAGGLVHVEDNRVGPLFEHVFPPKLAPWLSFVGLPIKVVVFPVSEIQAVWVAQALSGKVEIPSAEEMMDEVGRFYADLDKRGVPKRYTHFVGYQQDGYVEAIRARCRDPPVFERWRTAMFKAVSANRRVHFADFRDTWTDYDLEEQGRISQLRVAAERKAREG</sequence>
<dbReference type="GO" id="GO:0050661">
    <property type="term" value="F:NADP binding"/>
    <property type="evidence" value="ECO:0007669"/>
    <property type="project" value="InterPro"/>
</dbReference>
<evidence type="ECO:0000313" key="11">
    <source>
        <dbReference type="Proteomes" id="UP000265515"/>
    </source>
</evidence>
<evidence type="ECO:0000256" key="4">
    <source>
        <dbReference type="ARBA" id="ARBA00022827"/>
    </source>
</evidence>
<dbReference type="SUPFAM" id="SSF51971">
    <property type="entry name" value="Nucleotide-binding domain"/>
    <property type="match status" value="1"/>
</dbReference>
<feature type="compositionally biased region" description="Basic and acidic residues" evidence="9">
    <location>
        <begin position="282"/>
        <end position="294"/>
    </location>
</feature>
<feature type="compositionally biased region" description="Acidic residues" evidence="9">
    <location>
        <begin position="295"/>
        <end position="313"/>
    </location>
</feature>
<dbReference type="EMBL" id="BFEA01000241">
    <property type="protein sequence ID" value="GBG76247.1"/>
    <property type="molecule type" value="Genomic_DNA"/>
</dbReference>
<dbReference type="Proteomes" id="UP000265515">
    <property type="component" value="Unassembled WGS sequence"/>
</dbReference>
<dbReference type="GO" id="GO:0004499">
    <property type="term" value="F:N,N-dimethylaniline monooxygenase activity"/>
    <property type="evidence" value="ECO:0007669"/>
    <property type="project" value="InterPro"/>
</dbReference>